<feature type="domain" description="Aminoglycoside phosphotransferase" evidence="8">
    <location>
        <begin position="35"/>
        <end position="271"/>
    </location>
</feature>
<evidence type="ECO:0000256" key="7">
    <source>
        <dbReference type="ARBA" id="ARBA00022840"/>
    </source>
</evidence>
<proteinExistence type="inferred from homology"/>
<dbReference type="EC" id="2.7.1.100" evidence="3"/>
<dbReference type="SUPFAM" id="SSF56112">
    <property type="entry name" value="Protein kinase-like (PK-like)"/>
    <property type="match status" value="1"/>
</dbReference>
<accession>A0A4U2Z3G7</accession>
<evidence type="ECO:0000256" key="5">
    <source>
        <dbReference type="ARBA" id="ARBA00022741"/>
    </source>
</evidence>
<dbReference type="InterPro" id="IPR009212">
    <property type="entry name" value="Methylthioribose_kinase"/>
</dbReference>
<dbReference type="RefSeq" id="WP_137014653.1">
    <property type="nucleotide sequence ID" value="NZ_SZPX01000007.1"/>
</dbReference>
<evidence type="ECO:0000256" key="3">
    <source>
        <dbReference type="ARBA" id="ARBA00012128"/>
    </source>
</evidence>
<comment type="caution">
    <text evidence="9">The sequence shown here is derived from an EMBL/GenBank/DDBJ whole genome shotgun (WGS) entry which is preliminary data.</text>
</comment>
<keyword evidence="6 9" id="KW-0418">Kinase</keyword>
<dbReference type="InterPro" id="IPR011009">
    <property type="entry name" value="Kinase-like_dom_sf"/>
</dbReference>
<comment type="similarity">
    <text evidence="1">Belongs to the methylthioribose kinase family.</text>
</comment>
<dbReference type="EMBL" id="SZPX01000007">
    <property type="protein sequence ID" value="TKI68639.1"/>
    <property type="molecule type" value="Genomic_DNA"/>
</dbReference>
<evidence type="ECO:0000256" key="2">
    <source>
        <dbReference type="ARBA" id="ARBA00011738"/>
    </source>
</evidence>
<protein>
    <recommendedName>
        <fullName evidence="3">S-methyl-5-thioribose kinase</fullName>
        <ecNumber evidence="3">2.7.1.100</ecNumber>
    </recommendedName>
</protein>
<organism evidence="9 10">
    <name type="scientific">Sulfurimonas crateris</name>
    <dbReference type="NCBI Taxonomy" id="2574727"/>
    <lineage>
        <taxon>Bacteria</taxon>
        <taxon>Pseudomonadati</taxon>
        <taxon>Campylobacterota</taxon>
        <taxon>Epsilonproteobacteria</taxon>
        <taxon>Campylobacterales</taxon>
        <taxon>Sulfurimonadaceae</taxon>
        <taxon>Sulfurimonas</taxon>
    </lineage>
</organism>
<dbReference type="Gene3D" id="3.30.200.20">
    <property type="entry name" value="Phosphorylase Kinase, domain 1"/>
    <property type="match status" value="1"/>
</dbReference>
<dbReference type="InterPro" id="IPR002575">
    <property type="entry name" value="Aminoglycoside_PTrfase"/>
</dbReference>
<keyword evidence="5" id="KW-0547">Nucleotide-binding</keyword>
<dbReference type="AlphaFoldDB" id="A0A4U2Z3G7"/>
<evidence type="ECO:0000259" key="8">
    <source>
        <dbReference type="Pfam" id="PF01636"/>
    </source>
</evidence>
<dbReference type="PANTHER" id="PTHR34273">
    <property type="entry name" value="METHYLTHIORIBOSE KINASE"/>
    <property type="match status" value="1"/>
</dbReference>
<dbReference type="OrthoDB" id="9777791at2"/>
<evidence type="ECO:0000256" key="4">
    <source>
        <dbReference type="ARBA" id="ARBA00022679"/>
    </source>
</evidence>
<name>A0A4U2Z3G7_9BACT</name>
<keyword evidence="10" id="KW-1185">Reference proteome</keyword>
<gene>
    <name evidence="9" type="primary">mtnK</name>
    <name evidence="9" type="ORF">FCU45_09450</name>
</gene>
<dbReference type="NCBIfam" id="TIGR01767">
    <property type="entry name" value="MTRK"/>
    <property type="match status" value="1"/>
</dbReference>
<reference evidence="9 10" key="1">
    <citation type="submission" date="2019-04" db="EMBL/GenBank/DDBJ databases">
        <title>Sulfurimonas crateris sp. nov. a facultative anaerobic sulfur-oxidizing chemolithautotrophic bacterium isolated from a terrestrial mud vulcano.</title>
        <authorList>
            <person name="Ratnikova N.M."/>
            <person name="Slobodkin A.I."/>
            <person name="Merkel A.Y."/>
            <person name="Novikov A."/>
            <person name="Bonch-Osmolovskaya E.A."/>
            <person name="Slobodkina G.B."/>
        </authorList>
    </citation>
    <scope>NUCLEOTIDE SEQUENCE [LARGE SCALE GENOMIC DNA]</scope>
    <source>
        <strain evidence="9 10">SN118</strain>
    </source>
</reference>
<comment type="subunit">
    <text evidence="2">Homodimer.</text>
</comment>
<keyword evidence="4 9" id="KW-0808">Transferase</keyword>
<sequence length="408" mass="47223">MDYKKLDKTTVVEYILNIKKIITYFGSDDLIADEIGDGNLNYVYRVSSAQDPQKSLIVKQAVPYLRCVGEEFSLTRERMTYEIRALQKFYSIFPNFIPNIYHASEEMSLVVMEYLDSHIIMRKGLIEKIKYKNFSNHISAYMAATLYYTSSLYLSSAQKRELVERFNGNRELCKLTEDLVFSFPFMDHETNDNENVENNPDAQKLFSDMEFKEKVLELKYKFMTQSDALLHGDLHTGSIMINENETYIIDPEFAFVGPFGFDVGALLANLVNNYIHHSVVTKDEDYKSWLLATIKDVLEKFSEKFLSFWSESKESALLVDGYLDEVSLKKYKERFVKNILRDSVGFAGCKMARRVYGVAGVEEIRGIEDEALRAEAERMALKIAREFVIKYDKIESIDEILEIMKNAG</sequence>
<dbReference type="GO" id="GO:0009086">
    <property type="term" value="P:methionine biosynthetic process"/>
    <property type="evidence" value="ECO:0007669"/>
    <property type="project" value="InterPro"/>
</dbReference>
<dbReference type="Pfam" id="PF01636">
    <property type="entry name" value="APH"/>
    <property type="match status" value="1"/>
</dbReference>
<dbReference type="GO" id="GO:0005524">
    <property type="term" value="F:ATP binding"/>
    <property type="evidence" value="ECO:0007669"/>
    <property type="project" value="UniProtKB-KW"/>
</dbReference>
<keyword evidence="7" id="KW-0067">ATP-binding</keyword>
<dbReference type="PIRSF" id="PIRSF031134">
    <property type="entry name" value="MTRK"/>
    <property type="match status" value="1"/>
</dbReference>
<dbReference type="GO" id="GO:0046522">
    <property type="term" value="F:S-methyl-5-thioribose kinase activity"/>
    <property type="evidence" value="ECO:0007669"/>
    <property type="project" value="UniProtKB-EC"/>
</dbReference>
<evidence type="ECO:0000256" key="1">
    <source>
        <dbReference type="ARBA" id="ARBA00010165"/>
    </source>
</evidence>
<dbReference type="Proteomes" id="UP000309561">
    <property type="component" value="Unassembled WGS sequence"/>
</dbReference>
<evidence type="ECO:0000256" key="6">
    <source>
        <dbReference type="ARBA" id="ARBA00022777"/>
    </source>
</evidence>
<dbReference type="PANTHER" id="PTHR34273:SF2">
    <property type="entry name" value="METHYLTHIORIBOSE KINASE"/>
    <property type="match status" value="1"/>
</dbReference>
<evidence type="ECO:0000313" key="9">
    <source>
        <dbReference type="EMBL" id="TKI68639.1"/>
    </source>
</evidence>
<dbReference type="Gene3D" id="3.90.1200.10">
    <property type="match status" value="1"/>
</dbReference>
<evidence type="ECO:0000313" key="10">
    <source>
        <dbReference type="Proteomes" id="UP000309561"/>
    </source>
</evidence>